<sequence>MDAKFEVQLKIRKPVAEVFEAVVNPAKLTGYFLQTSSGPLAQGSTVTWKFAEVDQTYDVVVGQVVKDERIAFDWPSDAPGGGTTHVEMVFKVLDAHNTMVQIREGGWPETAAGSKASHGNAGGWMHMMCCLKAYLEYDVDLRAGGAF</sequence>
<organism evidence="3 4">
    <name type="scientific">Phenylobacterium glaciei</name>
    <dbReference type="NCBI Taxonomy" id="2803784"/>
    <lineage>
        <taxon>Bacteria</taxon>
        <taxon>Pseudomonadati</taxon>
        <taxon>Pseudomonadota</taxon>
        <taxon>Alphaproteobacteria</taxon>
        <taxon>Caulobacterales</taxon>
        <taxon>Caulobacteraceae</taxon>
        <taxon>Phenylobacterium</taxon>
    </lineage>
</organism>
<dbReference type="Proteomes" id="UP000622580">
    <property type="component" value="Unassembled WGS sequence"/>
</dbReference>
<evidence type="ECO:0000259" key="2">
    <source>
        <dbReference type="Pfam" id="PF08327"/>
    </source>
</evidence>
<reference evidence="3" key="1">
    <citation type="submission" date="2021-04" db="EMBL/GenBank/DDBJ databases">
        <title>Draft genome assembly of strain Phenylobacterium sp. 20VBR1 using MiniION and Illumina platforms.</title>
        <authorList>
            <person name="Thomas F.A."/>
            <person name="Krishnan K.P."/>
            <person name="Sinha R.K."/>
        </authorList>
    </citation>
    <scope>NUCLEOTIDE SEQUENCE</scope>
    <source>
        <strain evidence="3">20VBR1</strain>
    </source>
</reference>
<dbReference type="Pfam" id="PF08327">
    <property type="entry name" value="AHSA1"/>
    <property type="match status" value="1"/>
</dbReference>
<evidence type="ECO:0000313" key="3">
    <source>
        <dbReference type="EMBL" id="MBR7619576.1"/>
    </source>
</evidence>
<name>A0A941HW00_9CAUL</name>
<dbReference type="EMBL" id="JAGSGD010000001">
    <property type="protein sequence ID" value="MBR7619576.1"/>
    <property type="molecule type" value="Genomic_DNA"/>
</dbReference>
<evidence type="ECO:0000256" key="1">
    <source>
        <dbReference type="ARBA" id="ARBA00006817"/>
    </source>
</evidence>
<accession>A0A941HW00</accession>
<dbReference type="InterPro" id="IPR013538">
    <property type="entry name" value="ASHA1/2-like_C"/>
</dbReference>
<dbReference type="InterPro" id="IPR023393">
    <property type="entry name" value="START-like_dom_sf"/>
</dbReference>
<dbReference type="RefSeq" id="WP_215339922.1">
    <property type="nucleotide sequence ID" value="NZ_JAGSGD010000001.1"/>
</dbReference>
<comment type="similarity">
    <text evidence="1">Belongs to the AHA1 family.</text>
</comment>
<dbReference type="SUPFAM" id="SSF55961">
    <property type="entry name" value="Bet v1-like"/>
    <property type="match status" value="1"/>
</dbReference>
<protein>
    <submittedName>
        <fullName evidence="3">SRPBCC domain-containing protein</fullName>
    </submittedName>
</protein>
<dbReference type="AlphaFoldDB" id="A0A941HW00"/>
<keyword evidence="4" id="KW-1185">Reference proteome</keyword>
<gene>
    <name evidence="3" type="ORF">JKL49_09270</name>
</gene>
<comment type="caution">
    <text evidence="3">The sequence shown here is derived from an EMBL/GenBank/DDBJ whole genome shotgun (WGS) entry which is preliminary data.</text>
</comment>
<feature type="domain" description="Activator of Hsp90 ATPase homologue 1/2-like C-terminal" evidence="2">
    <location>
        <begin position="14"/>
        <end position="136"/>
    </location>
</feature>
<dbReference type="Gene3D" id="3.30.530.20">
    <property type="match status" value="1"/>
</dbReference>
<proteinExistence type="inferred from homology"/>
<evidence type="ECO:0000313" key="4">
    <source>
        <dbReference type="Proteomes" id="UP000622580"/>
    </source>
</evidence>